<dbReference type="EMBL" id="VJZA01000020">
    <property type="protein sequence ID" value="TVT22183.1"/>
    <property type="molecule type" value="Genomic_DNA"/>
</dbReference>
<dbReference type="InterPro" id="IPR050204">
    <property type="entry name" value="AraC_XylS_family_regulators"/>
</dbReference>
<evidence type="ECO:0000259" key="4">
    <source>
        <dbReference type="PROSITE" id="PS01124"/>
    </source>
</evidence>
<dbReference type="Gene3D" id="1.10.10.60">
    <property type="entry name" value="Homeodomain-like"/>
    <property type="match status" value="1"/>
</dbReference>
<keyword evidence="2" id="KW-0238">DNA-binding</keyword>
<organism evidence="5 6">
    <name type="scientific">Amycolatopsis acidiphila</name>
    <dbReference type="NCBI Taxonomy" id="715473"/>
    <lineage>
        <taxon>Bacteria</taxon>
        <taxon>Bacillati</taxon>
        <taxon>Actinomycetota</taxon>
        <taxon>Actinomycetes</taxon>
        <taxon>Pseudonocardiales</taxon>
        <taxon>Pseudonocardiaceae</taxon>
        <taxon>Amycolatopsis</taxon>
    </lineage>
</organism>
<accession>A0A558ADA2</accession>
<dbReference type="SMART" id="SM00342">
    <property type="entry name" value="HTH_ARAC"/>
    <property type="match status" value="1"/>
</dbReference>
<dbReference type="PANTHER" id="PTHR46796">
    <property type="entry name" value="HTH-TYPE TRANSCRIPTIONAL ACTIVATOR RHAS-RELATED"/>
    <property type="match status" value="1"/>
</dbReference>
<sequence>MPGVEWAVWQPHPRLRGLVSRYLGYAQHDVTLGVHRGLPSRHVTLIISLAEPIRLVGMPRPGEAPADLIAAVGGMHVRPVLIRQDRFQSGIHVELDPLGVPALFGVSSAELSEHVVDLADLSPRLAGLPGRLAAAGGWTRRFEILDEVLSAGAAERAPAPEVDWAWQRMRRSGGRIRIGTLAEEVGWSRRHFTERFGRELGLAPKQAARILRFERANALVRQGRLDLAGLAVDCGYYDQAHLTNDWHALAGCPPSVWIAEELPFLQDDGSTADANSAV</sequence>
<feature type="domain" description="HTH araC/xylS-type" evidence="4">
    <location>
        <begin position="159"/>
        <end position="260"/>
    </location>
</feature>
<dbReference type="SUPFAM" id="SSF46689">
    <property type="entry name" value="Homeodomain-like"/>
    <property type="match status" value="1"/>
</dbReference>
<evidence type="ECO:0000256" key="1">
    <source>
        <dbReference type="ARBA" id="ARBA00023015"/>
    </source>
</evidence>
<dbReference type="InterPro" id="IPR009057">
    <property type="entry name" value="Homeodomain-like_sf"/>
</dbReference>
<dbReference type="PROSITE" id="PS01124">
    <property type="entry name" value="HTH_ARAC_FAMILY_2"/>
    <property type="match status" value="1"/>
</dbReference>
<dbReference type="PANTHER" id="PTHR46796:SF15">
    <property type="entry name" value="BLL1074 PROTEIN"/>
    <property type="match status" value="1"/>
</dbReference>
<evidence type="ECO:0000256" key="3">
    <source>
        <dbReference type="ARBA" id="ARBA00023163"/>
    </source>
</evidence>
<evidence type="ECO:0000313" key="5">
    <source>
        <dbReference type="EMBL" id="TVT22183.1"/>
    </source>
</evidence>
<dbReference type="RefSeq" id="WP_144638540.1">
    <property type="nucleotide sequence ID" value="NZ_BNAX01000002.1"/>
</dbReference>
<name>A0A558ADA2_9PSEU</name>
<evidence type="ECO:0000256" key="2">
    <source>
        <dbReference type="ARBA" id="ARBA00023125"/>
    </source>
</evidence>
<reference evidence="5 6" key="1">
    <citation type="submission" date="2019-07" db="EMBL/GenBank/DDBJ databases">
        <title>New species of Amycolatopsis and Streptomyces.</title>
        <authorList>
            <person name="Duangmal K."/>
            <person name="Teo W.F.A."/>
            <person name="Lipun K."/>
        </authorList>
    </citation>
    <scope>NUCLEOTIDE SEQUENCE [LARGE SCALE GENOMIC DNA]</scope>
    <source>
        <strain evidence="5 6">JCM 30562</strain>
    </source>
</reference>
<protein>
    <submittedName>
        <fullName evidence="5">AraC family transcriptional regulator</fullName>
    </submittedName>
</protein>
<dbReference type="OrthoDB" id="2559672at2"/>
<dbReference type="GO" id="GO:0043565">
    <property type="term" value="F:sequence-specific DNA binding"/>
    <property type="evidence" value="ECO:0007669"/>
    <property type="project" value="InterPro"/>
</dbReference>
<evidence type="ECO:0000313" key="6">
    <source>
        <dbReference type="Proteomes" id="UP000318578"/>
    </source>
</evidence>
<dbReference type="Proteomes" id="UP000318578">
    <property type="component" value="Unassembled WGS sequence"/>
</dbReference>
<keyword evidence="1" id="KW-0805">Transcription regulation</keyword>
<dbReference type="Pfam" id="PF12833">
    <property type="entry name" value="HTH_18"/>
    <property type="match status" value="1"/>
</dbReference>
<dbReference type="InterPro" id="IPR018060">
    <property type="entry name" value="HTH_AraC"/>
</dbReference>
<gene>
    <name evidence="5" type="ORF">FNH06_14555</name>
</gene>
<keyword evidence="6" id="KW-1185">Reference proteome</keyword>
<proteinExistence type="predicted"/>
<comment type="caution">
    <text evidence="5">The sequence shown here is derived from an EMBL/GenBank/DDBJ whole genome shotgun (WGS) entry which is preliminary data.</text>
</comment>
<dbReference type="AlphaFoldDB" id="A0A558ADA2"/>
<keyword evidence="3" id="KW-0804">Transcription</keyword>
<dbReference type="GO" id="GO:0003700">
    <property type="term" value="F:DNA-binding transcription factor activity"/>
    <property type="evidence" value="ECO:0007669"/>
    <property type="project" value="InterPro"/>
</dbReference>